<protein>
    <submittedName>
        <fullName evidence="3">Uncharacterized protein</fullName>
    </submittedName>
</protein>
<keyword evidence="2" id="KW-1185">Reference proteome</keyword>
<feature type="compositionally biased region" description="Low complexity" evidence="1">
    <location>
        <begin position="18"/>
        <end position="27"/>
    </location>
</feature>
<evidence type="ECO:0000256" key="1">
    <source>
        <dbReference type="SAM" id="MobiDB-lite"/>
    </source>
</evidence>
<organism evidence="2 3">
    <name type="scientific">Haemonchus contortus</name>
    <name type="common">Barber pole worm</name>
    <dbReference type="NCBI Taxonomy" id="6289"/>
    <lineage>
        <taxon>Eukaryota</taxon>
        <taxon>Metazoa</taxon>
        <taxon>Ecdysozoa</taxon>
        <taxon>Nematoda</taxon>
        <taxon>Chromadorea</taxon>
        <taxon>Rhabditida</taxon>
        <taxon>Rhabditina</taxon>
        <taxon>Rhabditomorpha</taxon>
        <taxon>Strongyloidea</taxon>
        <taxon>Trichostrongylidae</taxon>
        <taxon>Haemonchus</taxon>
    </lineage>
</organism>
<dbReference type="AlphaFoldDB" id="A0A7I5ECZ4"/>
<feature type="region of interest" description="Disordered" evidence="1">
    <location>
        <begin position="1"/>
        <end position="40"/>
    </location>
</feature>
<evidence type="ECO:0000313" key="3">
    <source>
        <dbReference type="WBParaSite" id="HCON_00154395-00001"/>
    </source>
</evidence>
<dbReference type="WBParaSite" id="HCON_00154395-00001">
    <property type="protein sequence ID" value="HCON_00154395-00001"/>
    <property type="gene ID" value="HCON_00154395"/>
</dbReference>
<dbReference type="Proteomes" id="UP000025227">
    <property type="component" value="Unplaced"/>
</dbReference>
<proteinExistence type="predicted"/>
<feature type="compositionally biased region" description="Polar residues" evidence="1">
    <location>
        <begin position="1"/>
        <end position="14"/>
    </location>
</feature>
<accession>A0A7I5ECZ4</accession>
<evidence type="ECO:0000313" key="2">
    <source>
        <dbReference type="Proteomes" id="UP000025227"/>
    </source>
</evidence>
<name>A0A7I5ECZ4_HAECO</name>
<sequence>MELSMNSHNKITSKLNEDTNSNENNRNLRTRTKRGPPKGYVYTHLRTQTNWNKTNFPLNQSNS</sequence>
<reference evidence="3" key="1">
    <citation type="submission" date="2020-12" db="UniProtKB">
        <authorList>
            <consortium name="WormBaseParasite"/>
        </authorList>
    </citation>
    <scope>IDENTIFICATION</scope>
    <source>
        <strain evidence="3">MHco3</strain>
    </source>
</reference>